<sequence>MPANSKHLSSPEQRFAKLSAGLLGGYLLSATLHYVLGIWLGNPAYVVVTSIYSLYLVWMLLFIVPYLFTNGWKAWAYYLGIMLALLLLSTL</sequence>
<evidence type="ECO:0000313" key="3">
    <source>
        <dbReference type="Proteomes" id="UP000658258"/>
    </source>
</evidence>
<dbReference type="RefSeq" id="WP_189630202.1">
    <property type="nucleotide sequence ID" value="NZ_BNAG01000003.1"/>
</dbReference>
<evidence type="ECO:0000256" key="1">
    <source>
        <dbReference type="SAM" id="Phobius"/>
    </source>
</evidence>
<name>A0ABQ3I5V0_9BACT</name>
<keyword evidence="1" id="KW-0472">Membrane</keyword>
<keyword evidence="3" id="KW-1185">Reference proteome</keyword>
<feature type="transmembrane region" description="Helical" evidence="1">
    <location>
        <begin position="74"/>
        <end position="90"/>
    </location>
</feature>
<evidence type="ECO:0000313" key="2">
    <source>
        <dbReference type="EMBL" id="GHE65557.1"/>
    </source>
</evidence>
<feature type="transmembrane region" description="Helical" evidence="1">
    <location>
        <begin position="20"/>
        <end position="40"/>
    </location>
</feature>
<dbReference type="EMBL" id="BNAG01000003">
    <property type="protein sequence ID" value="GHE65557.1"/>
    <property type="molecule type" value="Genomic_DNA"/>
</dbReference>
<dbReference type="Proteomes" id="UP000658258">
    <property type="component" value="Unassembled WGS sequence"/>
</dbReference>
<comment type="caution">
    <text evidence="2">The sequence shown here is derived from an EMBL/GenBank/DDBJ whole genome shotgun (WGS) entry which is preliminary data.</text>
</comment>
<accession>A0ABQ3I5V0</accession>
<keyword evidence="1" id="KW-1133">Transmembrane helix</keyword>
<keyword evidence="1" id="KW-0812">Transmembrane</keyword>
<feature type="transmembrane region" description="Helical" evidence="1">
    <location>
        <begin position="47"/>
        <end position="68"/>
    </location>
</feature>
<proteinExistence type="predicted"/>
<evidence type="ECO:0008006" key="4">
    <source>
        <dbReference type="Google" id="ProtNLM"/>
    </source>
</evidence>
<reference evidence="3" key="1">
    <citation type="journal article" date="2019" name="Int. J. Syst. Evol. Microbiol.">
        <title>The Global Catalogue of Microorganisms (GCM) 10K type strain sequencing project: providing services to taxonomists for standard genome sequencing and annotation.</title>
        <authorList>
            <consortium name="The Broad Institute Genomics Platform"/>
            <consortium name="The Broad Institute Genome Sequencing Center for Infectious Disease"/>
            <person name="Wu L."/>
            <person name="Ma J."/>
        </authorList>
    </citation>
    <scope>NUCLEOTIDE SEQUENCE [LARGE SCALE GENOMIC DNA]</scope>
    <source>
        <strain evidence="3">CGMCC 1.15111</strain>
    </source>
</reference>
<protein>
    <recommendedName>
        <fullName evidence="4">Iron transporter</fullName>
    </recommendedName>
</protein>
<gene>
    <name evidence="2" type="ORF">GCM10011340_20860</name>
</gene>
<organism evidence="2 3">
    <name type="scientific">Roseivirga thermotolerans</name>
    <dbReference type="NCBI Taxonomy" id="1758176"/>
    <lineage>
        <taxon>Bacteria</taxon>
        <taxon>Pseudomonadati</taxon>
        <taxon>Bacteroidota</taxon>
        <taxon>Cytophagia</taxon>
        <taxon>Cytophagales</taxon>
        <taxon>Roseivirgaceae</taxon>
        <taxon>Roseivirga</taxon>
    </lineage>
</organism>